<accession>A0A3B0ZY78</accession>
<feature type="domain" description="DUF4384" evidence="1">
    <location>
        <begin position="395"/>
        <end position="474"/>
    </location>
</feature>
<dbReference type="EMBL" id="UOFO01000075">
    <property type="protein sequence ID" value="VAW85536.1"/>
    <property type="molecule type" value="Genomic_DNA"/>
</dbReference>
<gene>
    <name evidence="2" type="ORF">MNBD_GAMMA16-162</name>
</gene>
<evidence type="ECO:0000259" key="1">
    <source>
        <dbReference type="Pfam" id="PF14326"/>
    </source>
</evidence>
<reference evidence="2" key="1">
    <citation type="submission" date="2018-06" db="EMBL/GenBank/DDBJ databases">
        <authorList>
            <person name="Zhirakovskaya E."/>
        </authorList>
    </citation>
    <scope>NUCLEOTIDE SEQUENCE</scope>
</reference>
<dbReference type="Pfam" id="PF14326">
    <property type="entry name" value="DUF4384"/>
    <property type="match status" value="1"/>
</dbReference>
<dbReference type="PANTHER" id="PTHR36194">
    <property type="entry name" value="S-LAYER-LIKE PROTEIN"/>
    <property type="match status" value="1"/>
</dbReference>
<proteinExistence type="predicted"/>
<name>A0A3B0ZY78_9ZZZZ</name>
<dbReference type="InterPro" id="IPR025493">
    <property type="entry name" value="DUF4384"/>
</dbReference>
<dbReference type="AlphaFoldDB" id="A0A3B0ZY78"/>
<dbReference type="Gene3D" id="3.40.50.10610">
    <property type="entry name" value="ABC-type transport auxiliary lipoprotein component"/>
    <property type="match status" value="1"/>
</dbReference>
<dbReference type="PROSITE" id="PS51257">
    <property type="entry name" value="PROKAR_LIPOPROTEIN"/>
    <property type="match status" value="1"/>
</dbReference>
<evidence type="ECO:0000313" key="2">
    <source>
        <dbReference type="EMBL" id="VAW85536.1"/>
    </source>
</evidence>
<dbReference type="PANTHER" id="PTHR36194:SF1">
    <property type="entry name" value="S-LAYER-LIKE PROTEIN"/>
    <property type="match status" value="1"/>
</dbReference>
<organism evidence="2">
    <name type="scientific">hydrothermal vent metagenome</name>
    <dbReference type="NCBI Taxonomy" id="652676"/>
    <lineage>
        <taxon>unclassified sequences</taxon>
        <taxon>metagenomes</taxon>
        <taxon>ecological metagenomes</taxon>
    </lineage>
</organism>
<protein>
    <recommendedName>
        <fullName evidence="1">DUF4384 domain-containing protein</fullName>
    </recommendedName>
</protein>
<sequence length="508" mass="56153">MLVITKQTKRVCNSRFRLTAAVLFVSLLGACTHPQNVNVTIKETPPETKSTSFTRAVYDLGLMTEIYGTEQVNVMPQSIIDNTGTSVATQAEIPRDITEMLKSTLNAIGGNVIFIPYDPDFIVASAQIGYSAFGEKLIPHVVVSGGITEFDRGLETRGKGTDLGLEGTINKKQLGLEFSSQEKQSLASITLDFNLIDFQTFAGIPRIQSVNNIKVHKGLAEDSLGISIIGSAVGLKGTVKKVQGRHASVRLLVQLSMIQLMGKYMNLPYWRLLPNMEADPLVLDAVTREFYEMDDLQRMLKFQEYLTLSGYNLAFSGVWDERTKTALNAFSQTHPESTNRIDEKTYLALFNSVPLTYETLRKRKLIESAMQLTHSGSSAISSDGQLRIWTNALKYTIGESATIHFEVSKPMYVRVVYVSANGEAADIFPNNFQPSSLMRPGTNYQIPPVEQPFSLEITGPVGTDRVFVIASGHPFPDDFELVNEEGQLTQVAKENSETSLDLAINIVE</sequence>